<keyword evidence="4" id="KW-1185">Reference proteome</keyword>
<evidence type="ECO:0000259" key="2">
    <source>
        <dbReference type="Pfam" id="PF26390"/>
    </source>
</evidence>
<proteinExistence type="predicted"/>
<evidence type="ECO:0000313" key="3">
    <source>
        <dbReference type="EMBL" id="MCW9705712.1"/>
    </source>
</evidence>
<feature type="domain" description="Magnetosome protein MamS/MamX" evidence="2">
    <location>
        <begin position="47"/>
        <end position="132"/>
    </location>
</feature>
<evidence type="ECO:0000256" key="1">
    <source>
        <dbReference type="SAM" id="SignalP"/>
    </source>
</evidence>
<dbReference type="RefSeq" id="WP_265764377.1">
    <property type="nucleotide sequence ID" value="NZ_JAGGJA010000001.1"/>
</dbReference>
<gene>
    <name evidence="3" type="ORF">J6I44_02535</name>
</gene>
<dbReference type="Proteomes" id="UP001207918">
    <property type="component" value="Unassembled WGS sequence"/>
</dbReference>
<dbReference type="EMBL" id="JAGGJA010000001">
    <property type="protein sequence ID" value="MCW9705712.1"/>
    <property type="molecule type" value="Genomic_DNA"/>
</dbReference>
<feature type="signal peptide" evidence="1">
    <location>
        <begin position="1"/>
        <end position="27"/>
    </location>
</feature>
<name>A0ABT3PIF8_9BACT</name>
<organism evidence="3 4">
    <name type="scientific">Fodinibius salsisoli</name>
    <dbReference type="NCBI Taxonomy" id="2820877"/>
    <lineage>
        <taxon>Bacteria</taxon>
        <taxon>Pseudomonadati</taxon>
        <taxon>Balneolota</taxon>
        <taxon>Balneolia</taxon>
        <taxon>Balneolales</taxon>
        <taxon>Balneolaceae</taxon>
        <taxon>Fodinibius</taxon>
    </lineage>
</organism>
<feature type="chain" id="PRO_5046861749" description="Magnetosome protein MamS/MamX domain-containing protein" evidence="1">
    <location>
        <begin position="28"/>
        <end position="155"/>
    </location>
</feature>
<reference evidence="3 4" key="1">
    <citation type="submission" date="2021-03" db="EMBL/GenBank/DDBJ databases">
        <title>Aliifodinibius sp. nov., a new bacterium isolated from saline soil.</title>
        <authorList>
            <person name="Galisteo C."/>
            <person name="De La Haba R."/>
            <person name="Sanchez-Porro C."/>
            <person name="Ventosa A."/>
        </authorList>
    </citation>
    <scope>NUCLEOTIDE SEQUENCE [LARGE SCALE GENOMIC DNA]</scope>
    <source>
        <strain evidence="3 4">1BSP15-2V2</strain>
    </source>
</reference>
<dbReference type="Pfam" id="PF26390">
    <property type="entry name" value="MamS_MamX"/>
    <property type="match status" value="1"/>
</dbReference>
<accession>A0ABT3PIF8</accession>
<protein>
    <recommendedName>
        <fullName evidence="2">Magnetosome protein MamS/MamX domain-containing protein</fullName>
    </recommendedName>
</protein>
<evidence type="ECO:0000313" key="4">
    <source>
        <dbReference type="Proteomes" id="UP001207918"/>
    </source>
</evidence>
<dbReference type="InterPro" id="IPR058837">
    <property type="entry name" value="MamS_MamX_dom"/>
</dbReference>
<keyword evidence="1" id="KW-0732">Signal</keyword>
<sequence length="155" mass="17526">MKKIKICIVVLTALVTTVAMVTTTAWAQQRSGREMKQMYSRNYDVNTVETIQGEVMEVSYNPSKNNRVMMGVHVTLKTQNETVPVHLGPVWYMSEQDSLKAGDKIEVTGSRITFNGAPAIVAATVKRGGMTLRLRDENGFPVWRGWRMRTMMKNQ</sequence>
<comment type="caution">
    <text evidence="3">The sequence shown here is derived from an EMBL/GenBank/DDBJ whole genome shotgun (WGS) entry which is preliminary data.</text>
</comment>